<accession>A0A146LP35</accession>
<evidence type="ECO:0000313" key="1">
    <source>
        <dbReference type="EMBL" id="JAQ08542.1"/>
    </source>
</evidence>
<sequence>VSVLYCPLLIRTQYTKMVFALSSDDKGATKEVAAAVAETEAALLTPFLRYVSNTSDMTVAPSRNVSSISSSNTNRISKDNNMAHYKCHQSLPLLPTLPKIQQTRNNRCALTPLLHADNDDDDDAAAENPVTGVLGVSRHSFMTCKSNDDEHVRNSLTNGNT</sequence>
<protein>
    <submittedName>
        <fullName evidence="1">Uncharacterized protein</fullName>
    </submittedName>
</protein>
<reference evidence="1" key="1">
    <citation type="journal article" date="2016" name="Gigascience">
        <title>De novo construction of an expanded transcriptome assembly for the western tarnished plant bug, Lygus hesperus.</title>
        <authorList>
            <person name="Tassone E.E."/>
            <person name="Geib S.M."/>
            <person name="Hall B."/>
            <person name="Fabrick J.A."/>
            <person name="Brent C.S."/>
            <person name="Hull J.J."/>
        </authorList>
    </citation>
    <scope>NUCLEOTIDE SEQUENCE</scope>
</reference>
<organism evidence="1">
    <name type="scientific">Lygus hesperus</name>
    <name type="common">Western plant bug</name>
    <dbReference type="NCBI Taxonomy" id="30085"/>
    <lineage>
        <taxon>Eukaryota</taxon>
        <taxon>Metazoa</taxon>
        <taxon>Ecdysozoa</taxon>
        <taxon>Arthropoda</taxon>
        <taxon>Hexapoda</taxon>
        <taxon>Insecta</taxon>
        <taxon>Pterygota</taxon>
        <taxon>Neoptera</taxon>
        <taxon>Paraneoptera</taxon>
        <taxon>Hemiptera</taxon>
        <taxon>Heteroptera</taxon>
        <taxon>Panheteroptera</taxon>
        <taxon>Cimicomorpha</taxon>
        <taxon>Miridae</taxon>
        <taxon>Mirini</taxon>
        <taxon>Lygus</taxon>
    </lineage>
</organism>
<dbReference type="AlphaFoldDB" id="A0A146LP35"/>
<gene>
    <name evidence="1" type="ORF">g.94893</name>
</gene>
<dbReference type="EMBL" id="GDHC01010087">
    <property type="protein sequence ID" value="JAQ08542.1"/>
    <property type="molecule type" value="Transcribed_RNA"/>
</dbReference>
<name>A0A146LP35_LYGHE</name>
<feature type="non-terminal residue" evidence="1">
    <location>
        <position position="1"/>
    </location>
</feature>
<proteinExistence type="predicted"/>